<dbReference type="Pfam" id="PF00646">
    <property type="entry name" value="F-box"/>
    <property type="match status" value="1"/>
</dbReference>
<gene>
    <name evidence="3" type="ORF">BRARA_A02654</name>
</gene>
<protein>
    <recommendedName>
        <fullName evidence="2">F-box domain-containing protein</fullName>
    </recommendedName>
</protein>
<dbReference type="InterPro" id="IPR036047">
    <property type="entry name" value="F-box-like_dom_sf"/>
</dbReference>
<dbReference type="SUPFAM" id="SSF81383">
    <property type="entry name" value="F-box domain"/>
    <property type="match status" value="1"/>
</dbReference>
<feature type="domain" description="F-box" evidence="2">
    <location>
        <begin position="27"/>
        <end position="67"/>
    </location>
</feature>
<dbReference type="SMART" id="SM00256">
    <property type="entry name" value="FBOX"/>
    <property type="match status" value="1"/>
</dbReference>
<evidence type="ECO:0000313" key="3">
    <source>
        <dbReference type="EMBL" id="RID79955.1"/>
    </source>
</evidence>
<dbReference type="PANTHER" id="PTHR24414">
    <property type="entry name" value="F-BOX/KELCH-REPEAT PROTEIN SKIP4"/>
    <property type="match status" value="1"/>
</dbReference>
<evidence type="ECO:0000313" key="4">
    <source>
        <dbReference type="Proteomes" id="UP000264353"/>
    </source>
</evidence>
<dbReference type="PANTHER" id="PTHR24414:SF108">
    <property type="entry name" value="F-BOX DOMAIN-CONTAINING PROTEIN"/>
    <property type="match status" value="1"/>
</dbReference>
<organism evidence="3 4">
    <name type="scientific">Brassica campestris</name>
    <name type="common">Field mustard</name>
    <dbReference type="NCBI Taxonomy" id="3711"/>
    <lineage>
        <taxon>Eukaryota</taxon>
        <taxon>Viridiplantae</taxon>
        <taxon>Streptophyta</taxon>
        <taxon>Embryophyta</taxon>
        <taxon>Tracheophyta</taxon>
        <taxon>Spermatophyta</taxon>
        <taxon>Magnoliopsida</taxon>
        <taxon>eudicotyledons</taxon>
        <taxon>Gunneridae</taxon>
        <taxon>Pentapetalae</taxon>
        <taxon>rosids</taxon>
        <taxon>malvids</taxon>
        <taxon>Brassicales</taxon>
        <taxon>Brassicaceae</taxon>
        <taxon>Brassiceae</taxon>
        <taxon>Brassica</taxon>
    </lineage>
</organism>
<dbReference type="InterPro" id="IPR001810">
    <property type="entry name" value="F-box_dom"/>
</dbReference>
<feature type="region of interest" description="Disordered" evidence="1">
    <location>
        <begin position="1"/>
        <end position="24"/>
    </location>
</feature>
<name>A0A398AQG3_BRACM</name>
<dbReference type="Proteomes" id="UP000264353">
    <property type="component" value="Chromosome A1"/>
</dbReference>
<reference evidence="3 4" key="1">
    <citation type="submission" date="2018-06" db="EMBL/GenBank/DDBJ databases">
        <title>WGS assembly of Brassica rapa FPsc.</title>
        <authorList>
            <person name="Bowman J."/>
            <person name="Kohchi T."/>
            <person name="Yamato K."/>
            <person name="Jenkins J."/>
            <person name="Shu S."/>
            <person name="Ishizaki K."/>
            <person name="Yamaoka S."/>
            <person name="Nishihama R."/>
            <person name="Nakamura Y."/>
            <person name="Berger F."/>
            <person name="Adam C."/>
            <person name="Aki S."/>
            <person name="Althoff F."/>
            <person name="Araki T."/>
            <person name="Arteaga-Vazquez M."/>
            <person name="Balasubrmanian S."/>
            <person name="Bauer D."/>
            <person name="Boehm C."/>
            <person name="Briginshaw L."/>
            <person name="Caballero-Perez J."/>
            <person name="Catarino B."/>
            <person name="Chen F."/>
            <person name="Chiyoda S."/>
            <person name="Chovatia M."/>
            <person name="Davies K."/>
            <person name="Delmans M."/>
            <person name="Demura T."/>
            <person name="Dierschke T."/>
            <person name="Dolan L."/>
            <person name="Dorantes-Acosta A."/>
            <person name="Eklund D."/>
            <person name="Florent S."/>
            <person name="Flores-Sandoval E."/>
            <person name="Fujiyama A."/>
            <person name="Fukuzawa H."/>
            <person name="Galik B."/>
            <person name="Grimanelli D."/>
            <person name="Grimwood J."/>
            <person name="Grossniklaus U."/>
            <person name="Hamada T."/>
            <person name="Haseloff J."/>
            <person name="Hetherington A."/>
            <person name="Higo A."/>
            <person name="Hirakawa Y."/>
            <person name="Hundley H."/>
            <person name="Ikeda Y."/>
            <person name="Inoue K."/>
            <person name="Inoue S."/>
            <person name="Ishida S."/>
            <person name="Jia Q."/>
            <person name="Kakita M."/>
            <person name="Kanazawa T."/>
            <person name="Kawai Y."/>
            <person name="Kawashima T."/>
            <person name="Kennedy M."/>
            <person name="Kinose K."/>
            <person name="Kinoshita T."/>
            <person name="Kohara Y."/>
            <person name="Koide E."/>
            <person name="Komatsu K."/>
            <person name="Kopischke S."/>
            <person name="Kubo M."/>
            <person name="Kyozuka J."/>
            <person name="Lagercrantz U."/>
            <person name="Lin S."/>
            <person name="Lindquist E."/>
            <person name="Lipzen A."/>
            <person name="Lu C."/>
            <person name="Luna E."/>
            <person name="Martienssen R."/>
            <person name="Minamino N."/>
            <person name="Mizutani M."/>
            <person name="Mizutani M."/>
            <person name="Mochizuki N."/>
            <person name="Monte I."/>
            <person name="Mosher R."/>
            <person name="Nagasaki H."/>
            <person name="Nakagami H."/>
            <person name="Naramoto S."/>
            <person name="Nishitani K."/>
            <person name="Ohtani M."/>
            <person name="Okamoto T."/>
            <person name="Okumura M."/>
            <person name="Phillips J."/>
            <person name="Pollak B."/>
            <person name="Reinders A."/>
            <person name="Roevekamp M."/>
            <person name="Sano R."/>
            <person name="Sawa S."/>
            <person name="Schmid M."/>
            <person name="Shirakawa M."/>
            <person name="Solano R."/>
            <person name="Spunde A."/>
            <person name="Suetsugu N."/>
            <person name="Sugano S."/>
            <person name="Sugiyama A."/>
            <person name="Sun R."/>
            <person name="Suzuki Y."/>
            <person name="Takenaka M."/>
            <person name="Takezawa D."/>
            <person name="Tomogane H."/>
            <person name="Tsuzuki M."/>
            <person name="Ueda T."/>
            <person name="Umeda M."/>
            <person name="Ward J."/>
            <person name="Watanabe Y."/>
            <person name="Yazaki K."/>
            <person name="Yokoyama R."/>
            <person name="Yoshitake Y."/>
            <person name="Yotsui I."/>
            <person name="Zachgo S."/>
            <person name="Schmutz J."/>
        </authorList>
    </citation>
    <scope>NUCLEOTIDE SEQUENCE [LARGE SCALE GENOMIC DNA]</scope>
    <source>
        <strain evidence="4">cv. B-3</strain>
    </source>
</reference>
<evidence type="ECO:0000259" key="2">
    <source>
        <dbReference type="SMART" id="SM00256"/>
    </source>
</evidence>
<evidence type="ECO:0000256" key="1">
    <source>
        <dbReference type="SAM" id="MobiDB-lite"/>
    </source>
</evidence>
<dbReference type="EMBL" id="CM010628">
    <property type="protein sequence ID" value="RID79955.1"/>
    <property type="molecule type" value="Genomic_DNA"/>
</dbReference>
<dbReference type="CDD" id="cd22152">
    <property type="entry name" value="F-box_AtAFR-like"/>
    <property type="match status" value="1"/>
</dbReference>
<proteinExistence type="predicted"/>
<dbReference type="AlphaFoldDB" id="A0A398AQG3"/>
<accession>A0A398AQG3</accession>
<sequence>MSPSPEKEEEAGGGAPVDTATEPNSVIPDELLTSCIARLSRLYYPTLSLVSKSFRSLLSSPELYKARSLSSRTKTCLYLCLESSSDSRCKNKKKSTSYALWKLPALHSPPAVYVAGIHGESVEERVQDFYCEVENVLYSVCDGKLRCEECGTRD</sequence>
<dbReference type="InterPro" id="IPR050354">
    <property type="entry name" value="F-box/kelch-repeat_ARATH"/>
</dbReference>